<protein>
    <submittedName>
        <fullName evidence="2">Uncharacterized protein</fullName>
    </submittedName>
</protein>
<feature type="compositionally biased region" description="Gly residues" evidence="1">
    <location>
        <begin position="337"/>
        <end position="349"/>
    </location>
</feature>
<keyword evidence="3" id="KW-1185">Reference proteome</keyword>
<proteinExistence type="predicted"/>
<evidence type="ECO:0000313" key="2">
    <source>
        <dbReference type="EMBL" id="KAK1620226.1"/>
    </source>
</evidence>
<evidence type="ECO:0000313" key="3">
    <source>
        <dbReference type="Proteomes" id="UP001231189"/>
    </source>
</evidence>
<accession>A0AAD8VW97</accession>
<feature type="compositionally biased region" description="Basic and acidic residues" evidence="1">
    <location>
        <begin position="312"/>
        <end position="333"/>
    </location>
</feature>
<sequence length="584" mass="65558">MGELLTEHDGGGGVDGDGFRALPVRCRNRDFVPELEFRDGGGTPESSEFHNWYRVFRSKGLIGEDTESEGAWAPHSRPARPWWSQAARRVVAPRPASDSPCVLGSSGKIRCLALISSTREYCPNTFRNQNAENELPFGISLIAWLGRDQLVLAYLLNSFSSEILQHVLRLEQAADVWAAVEDMFASQSRSKVTNLRIALANTKKLNMSTAVFFAKMQNIADSLASAGHPVDEDELVSFLLAGLGQDYSGLVEAIGLMTTSISVNELYAQVLAKDERDEMLSGTHGGSFDSSANAAMRRGGYSRPRGGKGPSRTRDDRARDDRARDDRRDDRPRYNNKGGGRGTPAGGGRGRGHRRTSPWEDVTYQICTKEGHRAKDCWWRFEDDDDDDSYEDKEVHAASYGVDTNWYSDTGATHHITGELNNLTVRDKYKGRDKVNTASGQDLVMRLYRKQGKELIKLVELHVKTVFKTVLQTVRKKTAWTQKAMVVLLLVPPRDHKYLRRIRCVPNWTGLSSTLASAGAYQRQVLTQEQPCSVSMQQRQAKIPPDHVRVKVIMHMMKKSHRWPHQAPHQALHQFQDLLRSVKS</sequence>
<comment type="caution">
    <text evidence="2">The sequence shown here is derived from an EMBL/GenBank/DDBJ whole genome shotgun (WGS) entry which is preliminary data.</text>
</comment>
<dbReference type="Pfam" id="PF14223">
    <property type="entry name" value="Retrotran_gag_2"/>
    <property type="match status" value="1"/>
</dbReference>
<dbReference type="Proteomes" id="UP001231189">
    <property type="component" value="Unassembled WGS sequence"/>
</dbReference>
<gene>
    <name evidence="2" type="ORF">QYE76_025743</name>
</gene>
<dbReference type="PANTHER" id="PTHR47481:SF31">
    <property type="entry name" value="OS01G0873500 PROTEIN"/>
    <property type="match status" value="1"/>
</dbReference>
<reference evidence="2" key="1">
    <citation type="submission" date="2023-07" db="EMBL/GenBank/DDBJ databases">
        <title>A chromosome-level genome assembly of Lolium multiflorum.</title>
        <authorList>
            <person name="Chen Y."/>
            <person name="Copetti D."/>
            <person name="Kolliker R."/>
            <person name="Studer B."/>
        </authorList>
    </citation>
    <scope>NUCLEOTIDE SEQUENCE</scope>
    <source>
        <strain evidence="2">02402/16</strain>
        <tissue evidence="2">Leaf</tissue>
    </source>
</reference>
<name>A0AAD8VW97_LOLMU</name>
<dbReference type="PANTHER" id="PTHR47481">
    <property type="match status" value="1"/>
</dbReference>
<evidence type="ECO:0000256" key="1">
    <source>
        <dbReference type="SAM" id="MobiDB-lite"/>
    </source>
</evidence>
<dbReference type="EMBL" id="JAUUTY010000006">
    <property type="protein sequence ID" value="KAK1620226.1"/>
    <property type="molecule type" value="Genomic_DNA"/>
</dbReference>
<feature type="region of interest" description="Disordered" evidence="1">
    <location>
        <begin position="281"/>
        <end position="357"/>
    </location>
</feature>
<organism evidence="2 3">
    <name type="scientific">Lolium multiflorum</name>
    <name type="common">Italian ryegrass</name>
    <name type="synonym">Lolium perenne subsp. multiflorum</name>
    <dbReference type="NCBI Taxonomy" id="4521"/>
    <lineage>
        <taxon>Eukaryota</taxon>
        <taxon>Viridiplantae</taxon>
        <taxon>Streptophyta</taxon>
        <taxon>Embryophyta</taxon>
        <taxon>Tracheophyta</taxon>
        <taxon>Spermatophyta</taxon>
        <taxon>Magnoliopsida</taxon>
        <taxon>Liliopsida</taxon>
        <taxon>Poales</taxon>
        <taxon>Poaceae</taxon>
        <taxon>BOP clade</taxon>
        <taxon>Pooideae</taxon>
        <taxon>Poodae</taxon>
        <taxon>Poeae</taxon>
        <taxon>Poeae Chloroplast Group 2 (Poeae type)</taxon>
        <taxon>Loliodinae</taxon>
        <taxon>Loliinae</taxon>
        <taxon>Lolium</taxon>
    </lineage>
</organism>
<dbReference type="AlphaFoldDB" id="A0AAD8VW97"/>